<feature type="compositionally biased region" description="Acidic residues" evidence="1">
    <location>
        <begin position="58"/>
        <end position="67"/>
    </location>
</feature>
<name>A0A3L6PEW0_PANMI</name>
<feature type="region of interest" description="Disordered" evidence="1">
    <location>
        <begin position="1"/>
        <end position="122"/>
    </location>
</feature>
<comment type="caution">
    <text evidence="2">The sequence shown here is derived from an EMBL/GenBank/DDBJ whole genome shotgun (WGS) entry which is preliminary data.</text>
</comment>
<dbReference type="Proteomes" id="UP000275267">
    <property type="component" value="Unassembled WGS sequence"/>
</dbReference>
<evidence type="ECO:0000313" key="3">
    <source>
        <dbReference type="Proteomes" id="UP000275267"/>
    </source>
</evidence>
<gene>
    <name evidence="2" type="ORF">C2845_PM10G13510</name>
</gene>
<keyword evidence="3" id="KW-1185">Reference proteome</keyword>
<dbReference type="AlphaFoldDB" id="A0A3L6PEW0"/>
<sequence>MRVKMLVTSRMLGKKGASKGKAKECKPAATTGDGWRTNIEHPSRLMPSTRPLAIAASSEEEDGDETDSERTLTEVIKGKSRKTSQEGLEEPGNAAETPAPEPEKESDVATSSAVPVTTMLVK</sequence>
<evidence type="ECO:0000313" key="2">
    <source>
        <dbReference type="EMBL" id="RLM55509.1"/>
    </source>
</evidence>
<reference evidence="3" key="1">
    <citation type="journal article" date="2019" name="Nat. Commun.">
        <title>The genome of broomcorn millet.</title>
        <authorList>
            <person name="Zou C."/>
            <person name="Miki D."/>
            <person name="Li D."/>
            <person name="Tang Q."/>
            <person name="Xiao L."/>
            <person name="Rajput S."/>
            <person name="Deng P."/>
            <person name="Jia W."/>
            <person name="Huang R."/>
            <person name="Zhang M."/>
            <person name="Sun Y."/>
            <person name="Hu J."/>
            <person name="Fu X."/>
            <person name="Schnable P.S."/>
            <person name="Li F."/>
            <person name="Zhang H."/>
            <person name="Feng B."/>
            <person name="Zhu X."/>
            <person name="Liu R."/>
            <person name="Schnable J.C."/>
            <person name="Zhu J.-K."/>
            <person name="Zhang H."/>
        </authorList>
    </citation>
    <scope>NUCLEOTIDE SEQUENCE [LARGE SCALE GENOMIC DNA]</scope>
</reference>
<protein>
    <submittedName>
        <fullName evidence="2">Uncharacterized protein</fullName>
    </submittedName>
</protein>
<accession>A0A3L6PEW0</accession>
<proteinExistence type="predicted"/>
<organism evidence="2 3">
    <name type="scientific">Panicum miliaceum</name>
    <name type="common">Proso millet</name>
    <name type="synonym">Broomcorn millet</name>
    <dbReference type="NCBI Taxonomy" id="4540"/>
    <lineage>
        <taxon>Eukaryota</taxon>
        <taxon>Viridiplantae</taxon>
        <taxon>Streptophyta</taxon>
        <taxon>Embryophyta</taxon>
        <taxon>Tracheophyta</taxon>
        <taxon>Spermatophyta</taxon>
        <taxon>Magnoliopsida</taxon>
        <taxon>Liliopsida</taxon>
        <taxon>Poales</taxon>
        <taxon>Poaceae</taxon>
        <taxon>PACMAD clade</taxon>
        <taxon>Panicoideae</taxon>
        <taxon>Panicodae</taxon>
        <taxon>Paniceae</taxon>
        <taxon>Panicinae</taxon>
        <taxon>Panicum</taxon>
        <taxon>Panicum sect. Panicum</taxon>
    </lineage>
</organism>
<dbReference type="EMBL" id="PQIB02000018">
    <property type="protein sequence ID" value="RLM55509.1"/>
    <property type="molecule type" value="Genomic_DNA"/>
</dbReference>
<evidence type="ECO:0000256" key="1">
    <source>
        <dbReference type="SAM" id="MobiDB-lite"/>
    </source>
</evidence>